<dbReference type="PANTHER" id="PTHR37535">
    <property type="entry name" value="FLUG DOMAIN PROTEIN"/>
    <property type="match status" value="1"/>
</dbReference>
<organism evidence="3 4">
    <name type="scientific">Lepraria neglecta</name>
    <dbReference type="NCBI Taxonomy" id="209136"/>
    <lineage>
        <taxon>Eukaryota</taxon>
        <taxon>Fungi</taxon>
        <taxon>Dikarya</taxon>
        <taxon>Ascomycota</taxon>
        <taxon>Pezizomycotina</taxon>
        <taxon>Lecanoromycetes</taxon>
        <taxon>OSLEUM clade</taxon>
        <taxon>Lecanoromycetidae</taxon>
        <taxon>Lecanorales</taxon>
        <taxon>Lecanorineae</taxon>
        <taxon>Stereocaulaceae</taxon>
        <taxon>Lepraria</taxon>
    </lineage>
</organism>
<name>A0AAE0DKW2_9LECA</name>
<comment type="caution">
    <text evidence="3">The sequence shown here is derived from an EMBL/GenBank/DDBJ whole genome shotgun (WGS) entry which is preliminary data.</text>
</comment>
<feature type="signal peptide" evidence="1">
    <location>
        <begin position="1"/>
        <end position="20"/>
    </location>
</feature>
<accession>A0AAE0DKW2</accession>
<evidence type="ECO:0000259" key="2">
    <source>
        <dbReference type="PROSITE" id="PS00028"/>
    </source>
</evidence>
<sequence>MALKGISINVLFAFFDWLLSVRKDRLGAASTLQTYQNVFCLVRKKETGCLEIDPLIKSQMNGHGLRMEKKKKPIMRAEDEFELLKTLILSVEIAFDHERHRIQLGLIMQLAGITGNRPALLGVCYKDIKITLLPDPKGGELPRRLVQEYQGLTRRERDAFAAPELTSPKQLFRFRIPSGQKQLPVPLKEAIQHVPLFRRSKPTVNGVRTSDDEALSDSTLRSRMVTLGSVTGMELPTGPYTFRRGSGEALDNSSFISESQRNLILQHHNSTVFLKSNLSRYITGDTGAAYRGLEPQTALMRLASGMSRTIDRRRPRKLDAAQRAEVDRHPEVRLLRRRQKTLCKLIREKHGSIASMKGTPVYDQYQKAYHAHRNMKRRQEEALLQEVKARYKREQLVIDIQRQLKGLPSTELEMAKAEDYVFVERVRVIDALFTFATPSPEEECRRRVEAINALTALCRLQEGKRPRCLKPSALDSKLERDLTRPSVLHLPSLSDSIPIKCEATQCIFRLGCEALPTETRLKSFHSRGDLKKHLHRKHLHHHPDGQPIACPHPRCHVDLGSTMHLQNHVELVHKTPT</sequence>
<dbReference type="Proteomes" id="UP001276659">
    <property type="component" value="Unassembled WGS sequence"/>
</dbReference>
<dbReference type="Pfam" id="PF11917">
    <property type="entry name" value="DUF3435"/>
    <property type="match status" value="2"/>
</dbReference>
<dbReference type="PANTHER" id="PTHR37535:SF2">
    <property type="entry name" value="FINGER DOMAIN PROTEIN, PUTATIVE (AFU_ORTHOLOGUE AFUA_6G09300)-RELATED"/>
    <property type="match status" value="1"/>
</dbReference>
<dbReference type="InterPro" id="IPR013087">
    <property type="entry name" value="Znf_C2H2_type"/>
</dbReference>
<dbReference type="EMBL" id="JASNWA010000007">
    <property type="protein sequence ID" value="KAK3173426.1"/>
    <property type="molecule type" value="Genomic_DNA"/>
</dbReference>
<reference evidence="3" key="1">
    <citation type="submission" date="2022-11" db="EMBL/GenBank/DDBJ databases">
        <title>Chromosomal genome sequence assembly and mating type (MAT) locus characterization of the leprose asexual lichenized fungus Lepraria neglecta (Nyl.) Erichsen.</title>
        <authorList>
            <person name="Allen J.L."/>
            <person name="Pfeffer B."/>
        </authorList>
    </citation>
    <scope>NUCLEOTIDE SEQUENCE</scope>
    <source>
        <strain evidence="3">Allen 5258</strain>
    </source>
</reference>
<feature type="chain" id="PRO_5042033523" description="C2H2-type domain-containing protein" evidence="1">
    <location>
        <begin position="21"/>
        <end position="577"/>
    </location>
</feature>
<proteinExistence type="predicted"/>
<keyword evidence="4" id="KW-1185">Reference proteome</keyword>
<keyword evidence="1" id="KW-0732">Signal</keyword>
<gene>
    <name evidence="3" type="ORF">OEA41_006755</name>
</gene>
<evidence type="ECO:0000313" key="4">
    <source>
        <dbReference type="Proteomes" id="UP001276659"/>
    </source>
</evidence>
<dbReference type="PROSITE" id="PS00028">
    <property type="entry name" value="ZINC_FINGER_C2H2_1"/>
    <property type="match status" value="1"/>
</dbReference>
<feature type="domain" description="C2H2-type" evidence="2">
    <location>
        <begin position="550"/>
        <end position="573"/>
    </location>
</feature>
<evidence type="ECO:0000256" key="1">
    <source>
        <dbReference type="SAM" id="SignalP"/>
    </source>
</evidence>
<dbReference type="AlphaFoldDB" id="A0AAE0DKW2"/>
<protein>
    <recommendedName>
        <fullName evidence="2">C2H2-type domain-containing protein</fullName>
    </recommendedName>
</protein>
<evidence type="ECO:0000313" key="3">
    <source>
        <dbReference type="EMBL" id="KAK3173426.1"/>
    </source>
</evidence>
<dbReference type="InterPro" id="IPR021842">
    <property type="entry name" value="DUF3435"/>
</dbReference>